<reference evidence="2 3" key="1">
    <citation type="journal article" date="2023" name="Hortic Res">
        <title>Pangenome of water caltrop reveals structural variations and asymmetric subgenome divergence after allopolyploidization.</title>
        <authorList>
            <person name="Zhang X."/>
            <person name="Chen Y."/>
            <person name="Wang L."/>
            <person name="Yuan Y."/>
            <person name="Fang M."/>
            <person name="Shi L."/>
            <person name="Lu R."/>
            <person name="Comes H.P."/>
            <person name="Ma Y."/>
            <person name="Chen Y."/>
            <person name="Huang G."/>
            <person name="Zhou Y."/>
            <person name="Zheng Z."/>
            <person name="Qiu Y."/>
        </authorList>
    </citation>
    <scope>NUCLEOTIDE SEQUENCE [LARGE SCALE GENOMIC DNA]</scope>
    <source>
        <tissue evidence="2">Roots</tissue>
    </source>
</reference>
<keyword evidence="3" id="KW-1185">Reference proteome</keyword>
<comment type="caution">
    <text evidence="2">The sequence shown here is derived from an EMBL/GenBank/DDBJ whole genome shotgun (WGS) entry which is preliminary data.</text>
</comment>
<dbReference type="AlphaFoldDB" id="A0AAN7Q858"/>
<evidence type="ECO:0000313" key="3">
    <source>
        <dbReference type="Proteomes" id="UP001345219"/>
    </source>
</evidence>
<evidence type="ECO:0000313" key="2">
    <source>
        <dbReference type="EMBL" id="KAK4758705.1"/>
    </source>
</evidence>
<accession>A0AAN7Q858</accession>
<feature type="compositionally biased region" description="Polar residues" evidence="1">
    <location>
        <begin position="100"/>
        <end position="122"/>
    </location>
</feature>
<sequence>MQIFRSVAAVTGRRAYTSYNGAAASTGRRLASSASAGGTTGTEVHSGDFDVELAVFSGESEETKNVAEPKRAVDEGHEAQQKSVKSEYSDTLAHPKPKHASSSLLESTGVHNPSEPYTQQRRSAAASVALDSLSCVGFDGWPLSGEEKHSGTEGGEVEGDKDYYKHHTASPLSEIEIADMRKPITRVTDGTGDSSYYSGHTDVVVWSPEQLDTAEEALLRAARVWRESAARGDPDAPQSRVLRALRGEI</sequence>
<feature type="compositionally biased region" description="Basic and acidic residues" evidence="1">
    <location>
        <begin position="61"/>
        <end position="88"/>
    </location>
</feature>
<dbReference type="Proteomes" id="UP001345219">
    <property type="component" value="Chromosome 15"/>
</dbReference>
<name>A0AAN7Q858_9MYRT</name>
<dbReference type="PANTHER" id="PTHR35985">
    <property type="entry name" value="OS07G0675200 PROTEIN"/>
    <property type="match status" value="1"/>
</dbReference>
<feature type="compositionally biased region" description="Low complexity" evidence="1">
    <location>
        <begin position="23"/>
        <end position="37"/>
    </location>
</feature>
<feature type="region of interest" description="Disordered" evidence="1">
    <location>
        <begin position="23"/>
        <end position="123"/>
    </location>
</feature>
<organism evidence="2 3">
    <name type="scientific">Trapa incisa</name>
    <dbReference type="NCBI Taxonomy" id="236973"/>
    <lineage>
        <taxon>Eukaryota</taxon>
        <taxon>Viridiplantae</taxon>
        <taxon>Streptophyta</taxon>
        <taxon>Embryophyta</taxon>
        <taxon>Tracheophyta</taxon>
        <taxon>Spermatophyta</taxon>
        <taxon>Magnoliopsida</taxon>
        <taxon>eudicotyledons</taxon>
        <taxon>Gunneridae</taxon>
        <taxon>Pentapetalae</taxon>
        <taxon>rosids</taxon>
        <taxon>malvids</taxon>
        <taxon>Myrtales</taxon>
        <taxon>Lythraceae</taxon>
        <taxon>Trapa</taxon>
    </lineage>
</organism>
<protein>
    <submittedName>
        <fullName evidence="2">Uncharacterized protein</fullName>
    </submittedName>
</protein>
<feature type="region of interest" description="Disordered" evidence="1">
    <location>
        <begin position="227"/>
        <end position="249"/>
    </location>
</feature>
<evidence type="ECO:0000256" key="1">
    <source>
        <dbReference type="SAM" id="MobiDB-lite"/>
    </source>
</evidence>
<gene>
    <name evidence="2" type="ORF">SAY87_020006</name>
</gene>
<dbReference type="EMBL" id="JAXIOK010000012">
    <property type="protein sequence ID" value="KAK4758705.1"/>
    <property type="molecule type" value="Genomic_DNA"/>
</dbReference>
<proteinExistence type="predicted"/>
<dbReference type="PANTHER" id="PTHR35985:SF1">
    <property type="entry name" value="OS07G0675200 PROTEIN"/>
    <property type="match status" value="1"/>
</dbReference>